<comment type="caution">
    <text evidence="1">The sequence shown here is derived from an EMBL/GenBank/DDBJ whole genome shotgun (WGS) entry which is preliminary data.</text>
</comment>
<dbReference type="SUPFAM" id="SSF48452">
    <property type="entry name" value="TPR-like"/>
    <property type="match status" value="1"/>
</dbReference>
<reference evidence="1 2" key="1">
    <citation type="submission" date="2020-08" db="EMBL/GenBank/DDBJ databases">
        <title>Genomic Encyclopedia of Type Strains, Phase IV (KMG-V): Genome sequencing to study the core and pangenomes of soil and plant-associated prokaryotes.</title>
        <authorList>
            <person name="Whitman W."/>
        </authorList>
    </citation>
    <scope>NUCLEOTIDE SEQUENCE [LARGE SCALE GENOMIC DNA]</scope>
    <source>
        <strain evidence="1 2">M2T3</strain>
    </source>
</reference>
<name>A0A7X0J096_9SPHI</name>
<dbReference type="Proteomes" id="UP000521017">
    <property type="component" value="Unassembled WGS sequence"/>
</dbReference>
<evidence type="ECO:0000313" key="2">
    <source>
        <dbReference type="Proteomes" id="UP000521017"/>
    </source>
</evidence>
<accession>A0A7X0J096</accession>
<dbReference type="Gene3D" id="1.25.40.390">
    <property type="match status" value="1"/>
</dbReference>
<dbReference type="EMBL" id="JACHCC010000002">
    <property type="protein sequence ID" value="MBB6498540.1"/>
    <property type="molecule type" value="Genomic_DNA"/>
</dbReference>
<dbReference type="PROSITE" id="PS51257">
    <property type="entry name" value="PROKAR_LIPOPROTEIN"/>
    <property type="match status" value="1"/>
</dbReference>
<evidence type="ECO:0008006" key="3">
    <source>
        <dbReference type="Google" id="ProtNLM"/>
    </source>
</evidence>
<evidence type="ECO:0000313" key="1">
    <source>
        <dbReference type="EMBL" id="MBB6498540.1"/>
    </source>
</evidence>
<protein>
    <recommendedName>
        <fullName evidence="3">SusD-like starch-binding protein associating with outer membrane</fullName>
    </recommendedName>
</protein>
<dbReference type="AlphaFoldDB" id="A0A7X0J096"/>
<dbReference type="Pfam" id="PF12771">
    <property type="entry name" value="SusD-like_2"/>
    <property type="match status" value="1"/>
</dbReference>
<gene>
    <name evidence="1" type="ORF">HDF25_000677</name>
</gene>
<organism evidence="1 2">
    <name type="scientific">Pedobacter cryoconitis</name>
    <dbReference type="NCBI Taxonomy" id="188932"/>
    <lineage>
        <taxon>Bacteria</taxon>
        <taxon>Pseudomonadati</taxon>
        <taxon>Bacteroidota</taxon>
        <taxon>Sphingobacteriia</taxon>
        <taxon>Sphingobacteriales</taxon>
        <taxon>Sphingobacteriaceae</taxon>
        <taxon>Pedobacter</taxon>
    </lineage>
</organism>
<dbReference type="InterPro" id="IPR011990">
    <property type="entry name" value="TPR-like_helical_dom_sf"/>
</dbReference>
<proteinExistence type="predicted"/>
<dbReference type="InterPro" id="IPR041662">
    <property type="entry name" value="SusD-like_2"/>
</dbReference>
<dbReference type="RefSeq" id="WP_184622770.1">
    <property type="nucleotide sequence ID" value="NZ_JACHCC010000002.1"/>
</dbReference>
<sequence>MKKKLIYLFATSVMLLGGCKKGYLDINDNPNSSTNASSSLVLTGALNNTAATTTGNSIFYSFAALWMNYWAPTGGLSGFFEERTYNFTSNWSGSTVLWANLYNNLEDYYYIEPKAAAEGKPFYVAIAKTMKAWDYQYLVDFYGNIPYSQALQSTKYITPKYDKAQDIYEDLAKQLDSAANIFKANVGKVPSGDQTYDIFYKGDAAAWGRFANTIKLRLLLRQSEMPGRTAYIQAEIAKITANGLGYIGSGQSAKSNPGYLNSDGKQNPFYGNYGFTIAAIETPTAQHNYYLASDYGMNFLKVNNDPRLKQLYASINDNKGTTYVSIPWGPDPTADQKIDKVSSIGRALLKSPIQDQYIMADFESLFIQAEAAQRGLITGDPKALYQAAVNANFLYLGLTSASATNYMTNQDVANWDNNTDKIALIIKQKWVAMNGTNDIEPWIDYRRLELPADMPISTASGVTTKKIPVRMLYPQGEYNFNSANVSAEGAISQFTTRLFWDVK</sequence>